<keyword evidence="16" id="KW-1185">Reference proteome</keyword>
<evidence type="ECO:0000313" key="16">
    <source>
        <dbReference type="Proteomes" id="UP000287101"/>
    </source>
</evidence>
<comment type="catalytic activity">
    <reaction evidence="13">
        <text>gamma-L-glutamyl-L-cysteine + glycine + ATP = glutathione + ADP + phosphate + H(+)</text>
        <dbReference type="Rhea" id="RHEA:13557"/>
        <dbReference type="ChEBI" id="CHEBI:15378"/>
        <dbReference type="ChEBI" id="CHEBI:30616"/>
        <dbReference type="ChEBI" id="CHEBI:43474"/>
        <dbReference type="ChEBI" id="CHEBI:57305"/>
        <dbReference type="ChEBI" id="CHEBI:57925"/>
        <dbReference type="ChEBI" id="CHEBI:58173"/>
        <dbReference type="ChEBI" id="CHEBI:456216"/>
        <dbReference type="EC" id="6.3.2.3"/>
    </reaction>
</comment>
<gene>
    <name evidence="13" type="primary">gshAB</name>
    <name evidence="13" type="synonym">gshF</name>
    <name evidence="15" type="ORF">CBF31_08295</name>
</gene>
<dbReference type="HAMAP" id="MF_00782">
    <property type="entry name" value="Glut_biosynth"/>
    <property type="match status" value="1"/>
</dbReference>
<dbReference type="GO" id="GO:0005829">
    <property type="term" value="C:cytosol"/>
    <property type="evidence" value="ECO:0007669"/>
    <property type="project" value="TreeGrafter"/>
</dbReference>
<evidence type="ECO:0000256" key="6">
    <source>
        <dbReference type="ARBA" id="ARBA00022723"/>
    </source>
</evidence>
<accession>A0A430A638</accession>
<keyword evidence="5 13" id="KW-0317">Glutathione biosynthesis</keyword>
<dbReference type="Pfam" id="PF04262">
    <property type="entry name" value="Glu_cys_ligase"/>
    <property type="match status" value="2"/>
</dbReference>
<evidence type="ECO:0000256" key="7">
    <source>
        <dbReference type="ARBA" id="ARBA00022741"/>
    </source>
</evidence>
<dbReference type="Pfam" id="PF18419">
    <property type="entry name" value="ATP-grasp_6"/>
    <property type="match status" value="1"/>
</dbReference>
<dbReference type="EMBL" id="NGJY01000003">
    <property type="protein sequence ID" value="RSU02360.1"/>
    <property type="molecule type" value="Genomic_DNA"/>
</dbReference>
<dbReference type="EC" id="6.3.2.2" evidence="13"/>
<feature type="domain" description="ATP-grasp" evidence="14">
    <location>
        <begin position="498"/>
        <end position="756"/>
    </location>
</feature>
<evidence type="ECO:0000256" key="13">
    <source>
        <dbReference type="HAMAP-Rule" id="MF_00782"/>
    </source>
</evidence>
<evidence type="ECO:0000256" key="8">
    <source>
        <dbReference type="ARBA" id="ARBA00022840"/>
    </source>
</evidence>
<comment type="caution">
    <text evidence="15">The sequence shown here is derived from an EMBL/GenBank/DDBJ whole genome shotgun (WGS) entry which is preliminary data.</text>
</comment>
<dbReference type="SUPFAM" id="SSF55931">
    <property type="entry name" value="Glutamine synthetase/guanido kinase"/>
    <property type="match status" value="1"/>
</dbReference>
<evidence type="ECO:0000256" key="2">
    <source>
        <dbReference type="ARBA" id="ARBA00001946"/>
    </source>
</evidence>
<evidence type="ECO:0000313" key="15">
    <source>
        <dbReference type="EMBL" id="RSU02360.1"/>
    </source>
</evidence>
<evidence type="ECO:0000256" key="11">
    <source>
        <dbReference type="ARBA" id="ARBA00023268"/>
    </source>
</evidence>
<evidence type="ECO:0000256" key="1">
    <source>
        <dbReference type="ARBA" id="ARBA00001936"/>
    </source>
</evidence>
<dbReference type="NCBIfam" id="TIGR01435">
    <property type="entry name" value="glu_cys_lig_rel"/>
    <property type="match status" value="1"/>
</dbReference>
<dbReference type="InterPro" id="IPR011761">
    <property type="entry name" value="ATP-grasp"/>
</dbReference>
<dbReference type="InterPro" id="IPR006334">
    <property type="entry name" value="Glut_cys_ligase"/>
</dbReference>
<dbReference type="InterPro" id="IPR007370">
    <property type="entry name" value="Glu_cys_ligase"/>
</dbReference>
<comment type="similarity">
    <text evidence="13">In the N-terminal section; belongs to the glutamate--cysteine ligase type 1 family. Type 2 subfamily.</text>
</comment>
<dbReference type="InterPro" id="IPR014746">
    <property type="entry name" value="Gln_synth/guanido_kin_cat_dom"/>
</dbReference>
<comment type="cofactor">
    <cofactor evidence="1">
        <name>Mn(2+)</name>
        <dbReference type="ChEBI" id="CHEBI:29035"/>
    </cofactor>
</comment>
<dbReference type="UniPathway" id="UPA00142">
    <property type="reaction ID" value="UER00209"/>
</dbReference>
<dbReference type="EC" id="6.3.2.3" evidence="13"/>
<evidence type="ECO:0000256" key="9">
    <source>
        <dbReference type="ARBA" id="ARBA00022842"/>
    </source>
</evidence>
<feature type="region of interest" description="Glutamate--cysteine ligase" evidence="13">
    <location>
        <begin position="1"/>
        <end position="341"/>
    </location>
</feature>
<comment type="subunit">
    <text evidence="13">Monomer.</text>
</comment>
<dbReference type="InterPro" id="IPR006335">
    <property type="entry name" value="Glut_biosynth"/>
</dbReference>
<dbReference type="PROSITE" id="PS50975">
    <property type="entry name" value="ATP_GRASP"/>
    <property type="match status" value="1"/>
</dbReference>
<organism evidence="15 16">
    <name type="scientific">Vagococcus fessus</name>
    <dbReference type="NCBI Taxonomy" id="120370"/>
    <lineage>
        <taxon>Bacteria</taxon>
        <taxon>Bacillati</taxon>
        <taxon>Bacillota</taxon>
        <taxon>Bacilli</taxon>
        <taxon>Lactobacillales</taxon>
        <taxon>Enterococcaceae</taxon>
        <taxon>Vagococcus</taxon>
    </lineage>
</organism>
<name>A0A430A638_9ENTE</name>
<dbReference type="PANTHER" id="PTHR38761:SF1">
    <property type="entry name" value="GLUTAMATE--CYSTEINE LIGASE"/>
    <property type="match status" value="1"/>
</dbReference>
<comment type="catalytic activity">
    <reaction evidence="12 13">
        <text>L-cysteine + L-glutamate + ATP = gamma-L-glutamyl-L-cysteine + ADP + phosphate + H(+)</text>
        <dbReference type="Rhea" id="RHEA:13285"/>
        <dbReference type="ChEBI" id="CHEBI:15378"/>
        <dbReference type="ChEBI" id="CHEBI:29985"/>
        <dbReference type="ChEBI" id="CHEBI:30616"/>
        <dbReference type="ChEBI" id="CHEBI:35235"/>
        <dbReference type="ChEBI" id="CHEBI:43474"/>
        <dbReference type="ChEBI" id="CHEBI:58173"/>
        <dbReference type="ChEBI" id="CHEBI:456216"/>
        <dbReference type="EC" id="6.3.2.2"/>
    </reaction>
</comment>
<dbReference type="NCBIfam" id="NF002688">
    <property type="entry name" value="PRK02471.1"/>
    <property type="match status" value="1"/>
</dbReference>
<keyword evidence="9" id="KW-0460">Magnesium</keyword>
<dbReference type="PANTHER" id="PTHR38761">
    <property type="entry name" value="GLUTAMATE--CYSTEINE LIGASE"/>
    <property type="match status" value="1"/>
</dbReference>
<evidence type="ECO:0000256" key="10">
    <source>
        <dbReference type="ARBA" id="ARBA00023211"/>
    </source>
</evidence>
<evidence type="ECO:0000256" key="5">
    <source>
        <dbReference type="ARBA" id="ARBA00022684"/>
    </source>
</evidence>
<keyword evidence="4 13" id="KW-0436">Ligase</keyword>
<protein>
    <recommendedName>
        <fullName evidence="13">Glutathione biosynthesis bifunctional protein GshAB</fullName>
    </recommendedName>
    <alternativeName>
        <fullName evidence="13">Gamma-GCS-GS</fullName>
        <shortName evidence="13">GCS-GS</shortName>
    </alternativeName>
    <domain>
        <recommendedName>
            <fullName evidence="13">Glutamate--cysteine ligase</fullName>
            <ecNumber evidence="13">6.3.2.2</ecNumber>
        </recommendedName>
        <alternativeName>
            <fullName evidence="13">Gamma-ECS</fullName>
            <shortName evidence="13">GCS</shortName>
        </alternativeName>
        <alternativeName>
            <fullName evidence="13">Gamma-glutamylcysteine synthetase</fullName>
        </alternativeName>
    </domain>
    <domain>
        <recommendedName>
            <fullName evidence="13">Glutathione synthetase</fullName>
            <ecNumber evidence="13">6.3.2.3</ecNumber>
        </recommendedName>
        <alternativeName>
            <fullName evidence="13">GSH synthetase</fullName>
            <shortName evidence="13">GS</shortName>
            <shortName evidence="13">GSH-S</shortName>
            <shortName evidence="13">GSHase</shortName>
        </alternativeName>
        <alternativeName>
            <fullName evidence="13">Glutathione synthase</fullName>
        </alternativeName>
    </domain>
</protein>
<dbReference type="GO" id="GO:0005524">
    <property type="term" value="F:ATP binding"/>
    <property type="evidence" value="ECO:0007669"/>
    <property type="project" value="UniProtKB-UniRule"/>
</dbReference>
<dbReference type="RefSeq" id="WP_126831946.1">
    <property type="nucleotide sequence ID" value="NZ_CBCRYB010000009.1"/>
</dbReference>
<evidence type="ECO:0000256" key="12">
    <source>
        <dbReference type="ARBA" id="ARBA00048819"/>
    </source>
</evidence>
<sequence>MKNIQQLLSELPIRSLFKESRIGIEKESQRVTLSGELATTDHPKEFGNRAFHPTIQTDFSETQVEMITPVANSEREVFEHLASLHDVVRRTLPENEMLWPLSMPPVLPENDDAIKIAKLASDKDVAYREHLAKTYGKRKQMVSGIHYNFEFDSVFLKQLHEKSDSTQTFKDFKTDVYLKVSRNYLRYRWFVTYMMGAAPLSEEGYFTGCPKGRPNMPVRSIRNSNFGYTNDESVFVSYKSMDDYATSIQKLVETGKISEEKEFYSAVRLRGGSSVAAIQEKGVGYIEIRNIDNNPFANYGITEEQIKLLHYFLMLMLWLDEAPIDSDEWLREGERLNNQVALENPLAPTSQIEEGERLLIAWLEMMESIESSDDDIGLVKELGRLLANPEETLAGKMLTEIKAQETQEKFAIELGNTYQASAWEKPYQLAGFRDMELSTQLLLFDCLQKGISAEILDRQDQFLKLSFDGKVEYVKKANMTSLDTYVVSLMMENKTVTKKVLDQAGFKVPAGKEFTTKEDAIASYAYFIDRGIVVKPKSTNYGLGISIFKEGASLEDYSEAIDIAFKEDTEVLVEEFLPGTEYRFFVIGDKTEAIMLRVPANVKGDGVSTIAQLVEVKNQDSLRGTKHRTPLQLIELGPIEKLMLKEQGLTVESVLEKDQVVYLRENSNVSTGGDSIDMTDEMPEYYKEVAAKAVQALGATISGIDLIIPDVDAEVTPDNPGYGIIEANFNPAMHMHAFPFAGKGRRLTLKVLERLFNGIS</sequence>
<dbReference type="OrthoDB" id="9803907at2"/>
<comment type="pathway">
    <text evidence="13">Sulfur metabolism; glutathione biosynthesis; glutathione from L-cysteine and L-glutamate: step 2/2.</text>
</comment>
<keyword evidence="10" id="KW-0464">Manganese</keyword>
<comment type="cofactor">
    <cofactor evidence="2">
        <name>Mg(2+)</name>
        <dbReference type="ChEBI" id="CHEBI:18420"/>
    </cofactor>
</comment>
<comment type="pathway">
    <text evidence="3 13">Sulfur metabolism; glutathione biosynthesis; glutathione from L-cysteine and L-glutamate: step 1/2.</text>
</comment>
<evidence type="ECO:0000256" key="3">
    <source>
        <dbReference type="ARBA" id="ARBA00005006"/>
    </source>
</evidence>
<dbReference type="GO" id="GO:0004363">
    <property type="term" value="F:glutathione synthase activity"/>
    <property type="evidence" value="ECO:0007669"/>
    <property type="project" value="UniProtKB-UniRule"/>
</dbReference>
<evidence type="ECO:0000259" key="14">
    <source>
        <dbReference type="PROSITE" id="PS50975"/>
    </source>
</evidence>
<comment type="function">
    <text evidence="13">Synthesizes glutathione from L-glutamate and L-cysteine via gamma-L-glutamyl-L-cysteine.</text>
</comment>
<dbReference type="GO" id="GO:0046872">
    <property type="term" value="F:metal ion binding"/>
    <property type="evidence" value="ECO:0007669"/>
    <property type="project" value="UniProtKB-KW"/>
</dbReference>
<keyword evidence="7 13" id="KW-0547">Nucleotide-binding</keyword>
<dbReference type="Gene3D" id="3.30.470.20">
    <property type="entry name" value="ATP-grasp fold, B domain"/>
    <property type="match status" value="2"/>
</dbReference>
<proteinExistence type="inferred from homology"/>
<reference evidence="15 16" key="1">
    <citation type="submission" date="2017-05" db="EMBL/GenBank/DDBJ databases">
        <title>Vagococcus spp. assemblies.</title>
        <authorList>
            <person name="Gulvik C.A."/>
        </authorList>
    </citation>
    <scope>NUCLEOTIDE SEQUENCE [LARGE SCALE GENOMIC DNA]</scope>
    <source>
        <strain evidence="15 16">CCUG 41755</strain>
    </source>
</reference>
<keyword evidence="11 13" id="KW-0511">Multifunctional enzyme</keyword>
<dbReference type="SUPFAM" id="SSF56059">
    <property type="entry name" value="Glutathione synthetase ATP-binding domain-like"/>
    <property type="match status" value="1"/>
</dbReference>
<dbReference type="Gene3D" id="3.30.590.20">
    <property type="match status" value="1"/>
</dbReference>
<dbReference type="Proteomes" id="UP000287101">
    <property type="component" value="Unassembled WGS sequence"/>
</dbReference>
<keyword evidence="6" id="KW-0479">Metal-binding</keyword>
<evidence type="ECO:0000256" key="4">
    <source>
        <dbReference type="ARBA" id="ARBA00022598"/>
    </source>
</evidence>
<dbReference type="AlphaFoldDB" id="A0A430A638"/>
<dbReference type="InterPro" id="IPR040657">
    <property type="entry name" value="GshAB_ATP-grasp"/>
</dbReference>
<dbReference type="GO" id="GO:0004357">
    <property type="term" value="F:glutamate-cysteine ligase activity"/>
    <property type="evidence" value="ECO:0007669"/>
    <property type="project" value="UniProtKB-UniRule"/>
</dbReference>
<keyword evidence="8 13" id="KW-0067">ATP-binding</keyword>